<feature type="binding site" description="in other chain" evidence="8">
    <location>
        <begin position="240"/>
        <end position="241"/>
    </location>
    <ligand>
        <name>deamido-NAD(+)</name>
        <dbReference type="ChEBI" id="CHEBI:58437"/>
        <note>ligand shared between two neighboring subunits</note>
    </ligand>
</feature>
<sequence>MERSIGNKIDLTVEWLRERVEQSGTKGLVVGISGGIDSALVAFLIKKAFPENSMGIIMPCKSNPKDREDALSVVEACGIRHIEVDLTQVHDDLFETVTSTLGESLLKDAGNGLRLSDANLRARLRMSTLYSVANVLNYLVVGTDNAAEVYTGYFTKYGDGGVDILPITHLKKRDVYAWSRYLGVPQGVLDRPPSAGLWEGQTDELEMGTSYDMVDDLLEGKEIPARDREIIEKLHKRSEHKRRMPEGPPVF</sequence>
<keyword evidence="4 8" id="KW-0547">Nucleotide-binding</keyword>
<dbReference type="PANTHER" id="PTHR23090:SF9">
    <property type="entry name" value="GLUTAMINE-DEPENDENT NAD(+) SYNTHETASE"/>
    <property type="match status" value="1"/>
</dbReference>
<keyword evidence="13" id="KW-1185">Reference proteome</keyword>
<keyword evidence="6 8" id="KW-0460">Magnesium</keyword>
<feature type="binding site" evidence="8">
    <location>
        <position position="163"/>
    </location>
    <ligand>
        <name>deamido-NAD(+)</name>
        <dbReference type="ChEBI" id="CHEBI:58437"/>
        <note>ligand shared between two neighboring subunits</note>
    </ligand>
</feature>
<dbReference type="KEGG" id="gfe:Gferi_02695"/>
<dbReference type="PANTHER" id="PTHR23090">
    <property type="entry name" value="NH 3 /GLUTAMINE-DEPENDENT NAD + SYNTHETASE"/>
    <property type="match status" value="1"/>
</dbReference>
<dbReference type="InterPro" id="IPR022926">
    <property type="entry name" value="NH(3)-dep_NAD(+)_synth"/>
</dbReference>
<keyword evidence="3 8" id="KW-0479">Metal-binding</keyword>
<feature type="binding site" evidence="8">
    <location>
        <begin position="31"/>
        <end position="38"/>
    </location>
    <ligand>
        <name>ATP</name>
        <dbReference type="ChEBI" id="CHEBI:30616"/>
    </ligand>
</feature>
<feature type="binding site" evidence="8">
    <location>
        <position position="37"/>
    </location>
    <ligand>
        <name>Mg(2+)</name>
        <dbReference type="ChEBI" id="CHEBI:18420"/>
    </ligand>
</feature>
<dbReference type="GO" id="GO:0008795">
    <property type="term" value="F:NAD+ synthase activity"/>
    <property type="evidence" value="ECO:0007669"/>
    <property type="project" value="UniProtKB-UniRule"/>
</dbReference>
<dbReference type="STRING" id="1424294.Gferi_02695"/>
<keyword evidence="7 8" id="KW-0520">NAD</keyword>
<protein>
    <recommendedName>
        <fullName evidence="8 10">NH(3)-dependent NAD(+) synthetase</fullName>
        <ecNumber evidence="8 10">6.3.1.5</ecNumber>
    </recommendedName>
</protein>
<dbReference type="GO" id="GO:0005524">
    <property type="term" value="F:ATP binding"/>
    <property type="evidence" value="ECO:0007669"/>
    <property type="project" value="UniProtKB-UniRule"/>
</dbReference>
<dbReference type="EMBL" id="CP017269">
    <property type="protein sequence ID" value="AOT68599.1"/>
    <property type="molecule type" value="Genomic_DNA"/>
</dbReference>
<evidence type="ECO:0000256" key="6">
    <source>
        <dbReference type="ARBA" id="ARBA00022842"/>
    </source>
</evidence>
<feature type="binding site" description="in other chain" evidence="8">
    <location>
        <position position="123"/>
    </location>
    <ligand>
        <name>deamido-NAD(+)</name>
        <dbReference type="ChEBI" id="CHEBI:58437"/>
        <note>ligand shared between two neighboring subunits</note>
    </ligand>
</feature>
<dbReference type="InterPro" id="IPR022310">
    <property type="entry name" value="NAD/GMP_synthase"/>
</dbReference>
<organism evidence="12 13">
    <name type="scientific">Geosporobacter ferrireducens</name>
    <dbReference type="NCBI Taxonomy" id="1424294"/>
    <lineage>
        <taxon>Bacteria</taxon>
        <taxon>Bacillati</taxon>
        <taxon>Bacillota</taxon>
        <taxon>Clostridia</taxon>
        <taxon>Peptostreptococcales</taxon>
        <taxon>Thermotaleaceae</taxon>
        <taxon>Geosporobacter</taxon>
    </lineage>
</organism>
<comment type="pathway">
    <text evidence="8">Cofactor biosynthesis; NAD(+) biosynthesis; NAD(+) from deamido-NAD(+) (ammonia route): step 1/1.</text>
</comment>
<dbReference type="UniPathway" id="UPA00253">
    <property type="reaction ID" value="UER00333"/>
</dbReference>
<evidence type="ECO:0000313" key="12">
    <source>
        <dbReference type="EMBL" id="AOT68599.1"/>
    </source>
</evidence>
<dbReference type="AlphaFoldDB" id="A0A1D8GCH3"/>
<keyword evidence="5 8" id="KW-0067">ATP-binding</keyword>
<feature type="binding site" description="in other chain" evidence="8">
    <location>
        <position position="156"/>
    </location>
    <ligand>
        <name>deamido-NAD(+)</name>
        <dbReference type="ChEBI" id="CHEBI:58437"/>
        <note>ligand shared between two neighboring subunits</note>
    </ligand>
</feature>
<dbReference type="Pfam" id="PF02540">
    <property type="entry name" value="NAD_synthase"/>
    <property type="match status" value="1"/>
</dbReference>
<dbReference type="GO" id="GO:0003952">
    <property type="term" value="F:NAD+ synthase (glutamine-hydrolyzing) activity"/>
    <property type="evidence" value="ECO:0007669"/>
    <property type="project" value="InterPro"/>
</dbReference>
<proteinExistence type="inferred from homology"/>
<gene>
    <name evidence="8" type="primary">nadE</name>
    <name evidence="12" type="ORF">Gferi_02695</name>
</gene>
<feature type="binding site" evidence="8">
    <location>
        <position position="194"/>
    </location>
    <ligand>
        <name>ATP</name>
        <dbReference type="ChEBI" id="CHEBI:30616"/>
    </ligand>
</feature>
<evidence type="ECO:0000256" key="7">
    <source>
        <dbReference type="ARBA" id="ARBA00023027"/>
    </source>
</evidence>
<accession>A0A1D8GCH3</accession>
<dbReference type="EC" id="6.3.1.5" evidence="8 10"/>
<comment type="subunit">
    <text evidence="8">Homodimer.</text>
</comment>
<dbReference type="CDD" id="cd00553">
    <property type="entry name" value="NAD_synthase"/>
    <property type="match status" value="1"/>
</dbReference>
<dbReference type="InterPro" id="IPR014729">
    <property type="entry name" value="Rossmann-like_a/b/a_fold"/>
</dbReference>
<dbReference type="InterPro" id="IPR003694">
    <property type="entry name" value="NAD_synthase"/>
</dbReference>
<feature type="binding site" evidence="8">
    <location>
        <position position="148"/>
    </location>
    <ligand>
        <name>Mg(2+)</name>
        <dbReference type="ChEBI" id="CHEBI:18420"/>
    </ligand>
</feature>
<comment type="similarity">
    <text evidence="1 8 9">Belongs to the NAD synthetase family.</text>
</comment>
<evidence type="ECO:0000259" key="11">
    <source>
        <dbReference type="Pfam" id="PF02540"/>
    </source>
</evidence>
<dbReference type="RefSeq" id="WP_069974175.1">
    <property type="nucleotide sequence ID" value="NZ_CP017269.1"/>
</dbReference>
<feature type="domain" description="NAD/GMP synthase" evidence="11">
    <location>
        <begin position="12"/>
        <end position="245"/>
    </location>
</feature>
<evidence type="ECO:0000256" key="9">
    <source>
        <dbReference type="RuleBase" id="RU003811"/>
    </source>
</evidence>
<comment type="catalytic activity">
    <reaction evidence="8 10">
        <text>deamido-NAD(+) + NH4(+) + ATP = AMP + diphosphate + NAD(+) + H(+)</text>
        <dbReference type="Rhea" id="RHEA:21188"/>
        <dbReference type="ChEBI" id="CHEBI:15378"/>
        <dbReference type="ChEBI" id="CHEBI:28938"/>
        <dbReference type="ChEBI" id="CHEBI:30616"/>
        <dbReference type="ChEBI" id="CHEBI:33019"/>
        <dbReference type="ChEBI" id="CHEBI:57540"/>
        <dbReference type="ChEBI" id="CHEBI:58437"/>
        <dbReference type="ChEBI" id="CHEBI:456215"/>
        <dbReference type="EC" id="6.3.1.5"/>
    </reaction>
</comment>
<dbReference type="Gene3D" id="3.40.50.620">
    <property type="entry name" value="HUPs"/>
    <property type="match status" value="1"/>
</dbReference>
<evidence type="ECO:0000256" key="1">
    <source>
        <dbReference type="ARBA" id="ARBA00005859"/>
    </source>
</evidence>
<evidence type="ECO:0000256" key="10">
    <source>
        <dbReference type="RuleBase" id="RU003812"/>
    </source>
</evidence>
<dbReference type="GO" id="GO:0046872">
    <property type="term" value="F:metal ion binding"/>
    <property type="evidence" value="ECO:0007669"/>
    <property type="project" value="UniProtKB-KW"/>
</dbReference>
<dbReference type="GO" id="GO:0009435">
    <property type="term" value="P:NAD+ biosynthetic process"/>
    <property type="evidence" value="ECO:0007669"/>
    <property type="project" value="UniProtKB-UniRule"/>
</dbReference>
<name>A0A1D8GCH3_9FIRM</name>
<evidence type="ECO:0000256" key="2">
    <source>
        <dbReference type="ARBA" id="ARBA00022598"/>
    </source>
</evidence>
<evidence type="ECO:0000313" key="13">
    <source>
        <dbReference type="Proteomes" id="UP000095743"/>
    </source>
</evidence>
<dbReference type="GO" id="GO:0004359">
    <property type="term" value="F:glutaminase activity"/>
    <property type="evidence" value="ECO:0007669"/>
    <property type="project" value="InterPro"/>
</dbReference>
<dbReference type="Proteomes" id="UP000095743">
    <property type="component" value="Chromosome"/>
</dbReference>
<feature type="binding site" evidence="8">
    <location>
        <position position="172"/>
    </location>
    <ligand>
        <name>ATP</name>
        <dbReference type="ChEBI" id="CHEBI:30616"/>
    </ligand>
</feature>
<evidence type="ECO:0000256" key="3">
    <source>
        <dbReference type="ARBA" id="ARBA00022723"/>
    </source>
</evidence>
<dbReference type="SUPFAM" id="SSF52402">
    <property type="entry name" value="Adenine nucleotide alpha hydrolases-like"/>
    <property type="match status" value="1"/>
</dbReference>
<evidence type="ECO:0000256" key="5">
    <source>
        <dbReference type="ARBA" id="ARBA00022840"/>
    </source>
</evidence>
<reference evidence="12 13" key="1">
    <citation type="submission" date="2016-09" db="EMBL/GenBank/DDBJ databases">
        <title>Genomic analysis reveals versatility of anaerobic energy metabolism of Geosporobacter ferrireducens IRF9 of phylum Firmicutes.</title>
        <authorList>
            <person name="Kim S.-J."/>
        </authorList>
    </citation>
    <scope>NUCLEOTIDE SEQUENCE [LARGE SCALE GENOMIC DNA]</scope>
    <source>
        <strain evidence="12 13">IRF9</strain>
    </source>
</reference>
<dbReference type="GO" id="GO:0005737">
    <property type="term" value="C:cytoplasm"/>
    <property type="evidence" value="ECO:0007669"/>
    <property type="project" value="InterPro"/>
</dbReference>
<evidence type="ECO:0000256" key="8">
    <source>
        <dbReference type="HAMAP-Rule" id="MF_00193"/>
    </source>
</evidence>
<feature type="binding site" evidence="8">
    <location>
        <position position="143"/>
    </location>
    <ligand>
        <name>ATP</name>
        <dbReference type="ChEBI" id="CHEBI:30616"/>
    </ligand>
</feature>
<dbReference type="HAMAP" id="MF_00193">
    <property type="entry name" value="NadE_ammonia_dep"/>
    <property type="match status" value="1"/>
</dbReference>
<evidence type="ECO:0000256" key="4">
    <source>
        <dbReference type="ARBA" id="ARBA00022741"/>
    </source>
</evidence>
<comment type="function">
    <text evidence="8">Catalyzes the ATP-dependent amidation of deamido-NAD to form NAD. Uses ammonia as a nitrogen source.</text>
</comment>
<keyword evidence="2 8" id="KW-0436">Ligase</keyword>
<dbReference type="NCBIfam" id="TIGR00552">
    <property type="entry name" value="nadE"/>
    <property type="match status" value="1"/>
</dbReference>